<evidence type="ECO:0000259" key="1">
    <source>
        <dbReference type="PROSITE" id="PS50280"/>
    </source>
</evidence>
<keyword evidence="4" id="KW-1185">Reference proteome</keyword>
<dbReference type="CDD" id="cd20071">
    <property type="entry name" value="SET_SMYD"/>
    <property type="match status" value="1"/>
</dbReference>
<gene>
    <name evidence="3" type="ORF">Ptr86124_011185</name>
    <name evidence="2" type="ORF">PtrM4_102750</name>
</gene>
<dbReference type="InterPro" id="IPR001214">
    <property type="entry name" value="SET_dom"/>
</dbReference>
<comment type="caution">
    <text evidence="3">The sequence shown here is derived from an EMBL/GenBank/DDBJ whole genome shotgun (WGS) entry which is preliminary data.</text>
</comment>
<dbReference type="EMBL" id="NRDI02000018">
    <property type="protein sequence ID" value="KAI1510147.1"/>
    <property type="molecule type" value="Genomic_DNA"/>
</dbReference>
<proteinExistence type="predicted"/>
<sequence length="336" mass="38000">MATLARISNVGVVAGYGLVASHDIERGALIVQENALVYCNTTVTENRAAATAVYNFFQRERDRFTSHLQTEVGKLDDNDRIRFNNLFTMNPAATPSHILVDRIQHNCFEFMVESRSTRSNKIYVAVYPTISLANHSCVPNATVHINSRTSTPEVKRAQGRLVASKKITAGAEIFVNYMTHGHMLVGHTVRKRELNRSWDFACACSGCKPLDQAQMDEGKRICLTWMHPMIENMEGPSPIQERDTVIDNLRVYITILQSMGIWDERLANAWWLLVQNHLANEEYWKAKRCAQAGLLVERHAYESNFRGALLDVALRCYDLAAGSRDLLTLTEPYPLL</sequence>
<accession>A0A317A469</accession>
<reference evidence="3" key="3">
    <citation type="journal article" date="2022" name="bioRxiv">
        <title>A global pangenome for the wheat fungal pathogen Pyrenophora tritici-repentis and prediction of effector protein structural homology.</title>
        <authorList>
            <person name="Moolhuijzen P."/>
            <person name="See P.T."/>
            <person name="Shi G."/>
            <person name="Powell H.R."/>
            <person name="Cockram J."/>
            <person name="Jorgensen L.N."/>
            <person name="Benslimane H."/>
            <person name="Strelkov S.E."/>
            <person name="Turner J."/>
            <person name="Liu Z."/>
            <person name="Moffat C.S."/>
        </authorList>
    </citation>
    <scope>NUCLEOTIDE SEQUENCE</scope>
    <source>
        <strain evidence="3">86-124</strain>
    </source>
</reference>
<evidence type="ECO:0000313" key="3">
    <source>
        <dbReference type="EMBL" id="KAI1510147.1"/>
    </source>
</evidence>
<dbReference type="SUPFAM" id="SSF82199">
    <property type="entry name" value="SET domain"/>
    <property type="match status" value="1"/>
</dbReference>
<dbReference type="PANTHER" id="PTHR47332:SF2">
    <property type="entry name" value="SET-6"/>
    <property type="match status" value="1"/>
</dbReference>
<reference evidence="4" key="4">
    <citation type="journal article" date="2022" name="Microb. Genom.">
        <title>A global pangenome for the wheat fungal pathogen Pyrenophora tritici-repentis and prediction of effector protein structural homology.</title>
        <authorList>
            <person name="Moolhuijzen P.M."/>
            <person name="See P.T."/>
            <person name="Shi G."/>
            <person name="Powell H.R."/>
            <person name="Cockram J."/>
            <person name="Jorgensen L.N."/>
            <person name="Benslimane H."/>
            <person name="Strelkov S.E."/>
            <person name="Turner J."/>
            <person name="Liu Z."/>
            <person name="Moffat C.S."/>
        </authorList>
    </citation>
    <scope>NUCLEOTIDE SEQUENCE [LARGE SCALE GENOMIC DNA]</scope>
</reference>
<dbReference type="EMBL" id="NQIK02000005">
    <property type="protein sequence ID" value="KAF7570273.1"/>
    <property type="molecule type" value="Genomic_DNA"/>
</dbReference>
<dbReference type="Gene3D" id="2.170.270.10">
    <property type="entry name" value="SET domain"/>
    <property type="match status" value="1"/>
</dbReference>
<name>A0A317A469_9PLEO</name>
<dbReference type="PROSITE" id="PS50280">
    <property type="entry name" value="SET"/>
    <property type="match status" value="1"/>
</dbReference>
<dbReference type="Proteomes" id="UP000249757">
    <property type="component" value="Unassembled WGS sequence"/>
</dbReference>
<dbReference type="SMART" id="SM00317">
    <property type="entry name" value="SET"/>
    <property type="match status" value="1"/>
</dbReference>
<dbReference type="Proteomes" id="UP000245464">
    <property type="component" value="Chromosome 5"/>
</dbReference>
<dbReference type="Pfam" id="PF00856">
    <property type="entry name" value="SET"/>
    <property type="match status" value="1"/>
</dbReference>
<organism evidence="3 4">
    <name type="scientific">Pyrenophora tritici-repentis</name>
    <dbReference type="NCBI Taxonomy" id="45151"/>
    <lineage>
        <taxon>Eukaryota</taxon>
        <taxon>Fungi</taxon>
        <taxon>Dikarya</taxon>
        <taxon>Ascomycota</taxon>
        <taxon>Pezizomycotina</taxon>
        <taxon>Dothideomycetes</taxon>
        <taxon>Pleosporomycetidae</taxon>
        <taxon>Pleosporales</taxon>
        <taxon>Pleosporineae</taxon>
        <taxon>Pleosporaceae</taxon>
        <taxon>Pyrenophora</taxon>
    </lineage>
</organism>
<reference evidence="3" key="2">
    <citation type="submission" date="2021-05" db="EMBL/GenBank/DDBJ databases">
        <authorList>
            <person name="Moolhuijzen P.M."/>
            <person name="Moffat C.S."/>
        </authorList>
    </citation>
    <scope>NUCLEOTIDE SEQUENCE</scope>
    <source>
        <strain evidence="3">86-124</strain>
    </source>
</reference>
<dbReference type="PANTHER" id="PTHR47332">
    <property type="entry name" value="SET DOMAIN-CONTAINING PROTEIN 5"/>
    <property type="match status" value="1"/>
</dbReference>
<reference evidence="2" key="1">
    <citation type="journal article" date="2018" name="BMC Genomics">
        <title>Comparative genomics of the wheat fungal pathogen Pyrenophora tritici-repentis reveals chromosomal variations and genome plasticity.</title>
        <authorList>
            <person name="Moolhuijzen P."/>
            <person name="See P.T."/>
            <person name="Hane J.K."/>
            <person name="Shi G."/>
            <person name="Liu Z."/>
            <person name="Oliver R.P."/>
            <person name="Moffat C.S."/>
        </authorList>
    </citation>
    <scope>NUCLEOTIDE SEQUENCE [LARGE SCALE GENOMIC DNA]</scope>
    <source>
        <strain evidence="2">M4</strain>
    </source>
</reference>
<evidence type="ECO:0000313" key="4">
    <source>
        <dbReference type="Proteomes" id="UP000249757"/>
    </source>
</evidence>
<dbReference type="AlphaFoldDB" id="A0A317A469"/>
<dbReference type="InterPro" id="IPR046341">
    <property type="entry name" value="SET_dom_sf"/>
</dbReference>
<dbReference type="OMA" id="LANEEYW"/>
<dbReference type="InterPro" id="IPR053185">
    <property type="entry name" value="SET_domain_protein"/>
</dbReference>
<evidence type="ECO:0000313" key="2">
    <source>
        <dbReference type="EMBL" id="KAF7570273.1"/>
    </source>
</evidence>
<protein>
    <submittedName>
        <fullName evidence="3">SET domain containing protein</fullName>
    </submittedName>
</protein>
<feature type="domain" description="SET" evidence="1">
    <location>
        <begin position="1"/>
        <end position="178"/>
    </location>
</feature>